<proteinExistence type="predicted"/>
<gene>
    <name evidence="1" type="ORF">SFRICE_015393</name>
</gene>
<name>A0A2H1VWA5_SPOFR</name>
<evidence type="ECO:0000313" key="1">
    <source>
        <dbReference type="EMBL" id="SOQ44494.1"/>
    </source>
</evidence>
<dbReference type="AlphaFoldDB" id="A0A2H1VWA5"/>
<accession>A0A2H1VWA5</accession>
<reference evidence="1" key="1">
    <citation type="submission" date="2016-07" db="EMBL/GenBank/DDBJ databases">
        <authorList>
            <person name="Bretaudeau A."/>
        </authorList>
    </citation>
    <scope>NUCLEOTIDE SEQUENCE</scope>
    <source>
        <strain evidence="1">Rice</strain>
        <tissue evidence="1">Whole body</tissue>
    </source>
</reference>
<dbReference type="EMBL" id="ODYU01004522">
    <property type="protein sequence ID" value="SOQ44494.1"/>
    <property type="molecule type" value="Genomic_DNA"/>
</dbReference>
<sequence length="365" mass="40498">MLALCCLVGMVSVLIPGLGKVLLGYFGFLKNVSVVALSLEMCPVYGNRLTLYYMGLITQMPVNVQPDHLMVSNRRRTWTQDKYVAGLLGVRNLWVVEESGIGKIGKPYWTHLWLSDGSLKRARNATRRTHGSGSDPHLRWPEIVTRSLTAGVSLAKAGSKREDGSPDGVRNLKVGKIGKGDNWASGNLTQRKRCSTSVFCSVVSGKSSNDFSRLGRGERDLPRWPSGCKCDCRARDLGFDSRVERHITGLFFRFVVNFSVVARSLEMCPGENHPMTSPALGEAGGSIRLLLTKNHPVPTPAFRPGAPVNPLDATTITKTQNKYSTLSYYNQEKTNDNISRKYFSRSPKDSYETKLNAFDTEDVFR</sequence>
<organism evidence="1">
    <name type="scientific">Spodoptera frugiperda</name>
    <name type="common">Fall armyworm</name>
    <dbReference type="NCBI Taxonomy" id="7108"/>
    <lineage>
        <taxon>Eukaryota</taxon>
        <taxon>Metazoa</taxon>
        <taxon>Ecdysozoa</taxon>
        <taxon>Arthropoda</taxon>
        <taxon>Hexapoda</taxon>
        <taxon>Insecta</taxon>
        <taxon>Pterygota</taxon>
        <taxon>Neoptera</taxon>
        <taxon>Endopterygota</taxon>
        <taxon>Lepidoptera</taxon>
        <taxon>Glossata</taxon>
        <taxon>Ditrysia</taxon>
        <taxon>Noctuoidea</taxon>
        <taxon>Noctuidae</taxon>
        <taxon>Amphipyrinae</taxon>
        <taxon>Spodoptera</taxon>
    </lineage>
</organism>
<protein>
    <submittedName>
        <fullName evidence="1">SFRICE_015393</fullName>
    </submittedName>
</protein>